<feature type="domain" description="DUF4398" evidence="2">
    <location>
        <begin position="34"/>
        <end position="109"/>
    </location>
</feature>
<evidence type="ECO:0000313" key="3">
    <source>
        <dbReference type="EMBL" id="MDQ9169424.1"/>
    </source>
</evidence>
<protein>
    <submittedName>
        <fullName evidence="3">DUF4398 domain-containing protein</fullName>
    </submittedName>
</protein>
<gene>
    <name evidence="3" type="ORF">Q8A64_03255</name>
</gene>
<reference evidence="3 4" key="1">
    <citation type="submission" date="2023-08" db="EMBL/GenBank/DDBJ databases">
        <title>Oxalobacteraceae gen .nov., isolated from river sludge outside the plant.</title>
        <authorList>
            <person name="Zhao S.Y."/>
        </authorList>
    </citation>
    <scope>NUCLEOTIDE SEQUENCE [LARGE SCALE GENOMIC DNA]</scope>
    <source>
        <strain evidence="3 4">R-40</strain>
    </source>
</reference>
<organism evidence="3 4">
    <name type="scientific">Keguizhuia sedimenti</name>
    <dbReference type="NCBI Taxonomy" id="3064264"/>
    <lineage>
        <taxon>Bacteria</taxon>
        <taxon>Pseudomonadati</taxon>
        <taxon>Pseudomonadota</taxon>
        <taxon>Betaproteobacteria</taxon>
        <taxon>Burkholderiales</taxon>
        <taxon>Oxalobacteraceae</taxon>
        <taxon>Keguizhuia</taxon>
    </lineage>
</organism>
<keyword evidence="1" id="KW-0732">Signal</keyword>
<name>A0ABU1BKL3_9BURK</name>
<dbReference type="Gene3D" id="1.20.1270.390">
    <property type="match status" value="1"/>
</dbReference>
<evidence type="ECO:0000256" key="1">
    <source>
        <dbReference type="SAM" id="SignalP"/>
    </source>
</evidence>
<accession>A0ABU1BKL3</accession>
<feature type="signal peptide" evidence="1">
    <location>
        <begin position="1"/>
        <end position="20"/>
    </location>
</feature>
<evidence type="ECO:0000313" key="4">
    <source>
        <dbReference type="Proteomes" id="UP001225596"/>
    </source>
</evidence>
<dbReference type="RefSeq" id="WP_338435319.1">
    <property type="nucleotide sequence ID" value="NZ_JAUYVH010000001.1"/>
</dbReference>
<dbReference type="Proteomes" id="UP001225596">
    <property type="component" value="Unassembled WGS sequence"/>
</dbReference>
<keyword evidence="4" id="KW-1185">Reference proteome</keyword>
<feature type="chain" id="PRO_5047139584" evidence="1">
    <location>
        <begin position="21"/>
        <end position="125"/>
    </location>
</feature>
<comment type="caution">
    <text evidence="3">The sequence shown here is derived from an EMBL/GenBank/DDBJ whole genome shotgun (WGS) entry which is preliminary data.</text>
</comment>
<dbReference type="EMBL" id="JAUYVH010000001">
    <property type="protein sequence ID" value="MDQ9169424.1"/>
    <property type="molecule type" value="Genomic_DNA"/>
</dbReference>
<proteinExistence type="predicted"/>
<dbReference type="Pfam" id="PF14346">
    <property type="entry name" value="DUF4398"/>
    <property type="match status" value="1"/>
</dbReference>
<dbReference type="InterPro" id="IPR025511">
    <property type="entry name" value="DUF4398"/>
</dbReference>
<evidence type="ECO:0000259" key="2">
    <source>
        <dbReference type="Pfam" id="PF14346"/>
    </source>
</evidence>
<sequence length="125" mass="12869">MTMNLKHGLLLLCSATVVLTAGCSSLKTPATSSVAVSKAAVDNASDAGGAEFAPLEMHSAREKMAQANKAMANKDYKLARDLANGAQADAKLAQGKANSAKAQAAAAALNDDLQVLRQELDRAKN</sequence>
<dbReference type="PROSITE" id="PS51257">
    <property type="entry name" value="PROKAR_LIPOPROTEIN"/>
    <property type="match status" value="1"/>
</dbReference>